<dbReference type="AlphaFoldDB" id="A0A814NUV7"/>
<dbReference type="InterPro" id="IPR046328">
    <property type="entry name" value="ETS_fam"/>
</dbReference>
<dbReference type="InterPro" id="IPR000418">
    <property type="entry name" value="Ets_dom"/>
</dbReference>
<dbReference type="PRINTS" id="PR00454">
    <property type="entry name" value="ETSDOMAIN"/>
</dbReference>
<dbReference type="InterPro" id="IPR036390">
    <property type="entry name" value="WH_DNA-bd_sf"/>
</dbReference>
<keyword evidence="3" id="KW-0539">Nucleus</keyword>
<dbReference type="Proteomes" id="UP000663829">
    <property type="component" value="Unassembled WGS sequence"/>
</dbReference>
<evidence type="ECO:0000313" key="5">
    <source>
        <dbReference type="EMBL" id="CAF1098308.1"/>
    </source>
</evidence>
<reference evidence="5" key="1">
    <citation type="submission" date="2021-02" db="EMBL/GenBank/DDBJ databases">
        <authorList>
            <person name="Nowell W R."/>
        </authorList>
    </citation>
    <scope>NUCLEOTIDE SEQUENCE</scope>
</reference>
<dbReference type="Pfam" id="PF00178">
    <property type="entry name" value="Ets"/>
    <property type="match status" value="1"/>
</dbReference>
<evidence type="ECO:0000256" key="1">
    <source>
        <dbReference type="ARBA" id="ARBA00005562"/>
    </source>
</evidence>
<dbReference type="OrthoDB" id="5975550at2759"/>
<dbReference type="InterPro" id="IPR036388">
    <property type="entry name" value="WH-like_DNA-bd_sf"/>
</dbReference>
<dbReference type="GO" id="GO:0005634">
    <property type="term" value="C:nucleus"/>
    <property type="evidence" value="ECO:0007669"/>
    <property type="project" value="UniProtKB-SubCell"/>
</dbReference>
<dbReference type="GO" id="GO:0000981">
    <property type="term" value="F:DNA-binding transcription factor activity, RNA polymerase II-specific"/>
    <property type="evidence" value="ECO:0007669"/>
    <property type="project" value="TreeGrafter"/>
</dbReference>
<dbReference type="PANTHER" id="PTHR11849">
    <property type="entry name" value="ETS"/>
    <property type="match status" value="1"/>
</dbReference>
<evidence type="ECO:0000256" key="3">
    <source>
        <dbReference type="RuleBase" id="RU004019"/>
    </source>
</evidence>
<evidence type="ECO:0000256" key="2">
    <source>
        <dbReference type="ARBA" id="ARBA00023125"/>
    </source>
</evidence>
<dbReference type="GO" id="GO:0043565">
    <property type="term" value="F:sequence-specific DNA binding"/>
    <property type="evidence" value="ECO:0007669"/>
    <property type="project" value="InterPro"/>
</dbReference>
<keyword evidence="2 3" id="KW-0238">DNA-binding</keyword>
<dbReference type="GO" id="GO:0030154">
    <property type="term" value="P:cell differentiation"/>
    <property type="evidence" value="ECO:0007669"/>
    <property type="project" value="TreeGrafter"/>
</dbReference>
<comment type="subcellular location">
    <subcellularLocation>
        <location evidence="3">Nucleus</location>
    </subcellularLocation>
</comment>
<dbReference type="EMBL" id="CAJNOQ010005425">
    <property type="protein sequence ID" value="CAF1098308.1"/>
    <property type="molecule type" value="Genomic_DNA"/>
</dbReference>
<proteinExistence type="inferred from homology"/>
<comment type="caution">
    <text evidence="5">The sequence shown here is derived from an EMBL/GenBank/DDBJ whole genome shotgun (WGS) entry which is preliminary data.</text>
</comment>
<feature type="domain" description="ETS" evidence="4">
    <location>
        <begin position="77"/>
        <end position="160"/>
    </location>
</feature>
<dbReference type="Proteomes" id="UP000681722">
    <property type="component" value="Unassembled WGS sequence"/>
</dbReference>
<dbReference type="Gene3D" id="1.10.10.10">
    <property type="entry name" value="Winged helix-like DNA-binding domain superfamily/Winged helix DNA-binding domain"/>
    <property type="match status" value="1"/>
</dbReference>
<dbReference type="SMART" id="SM00413">
    <property type="entry name" value="ETS"/>
    <property type="match status" value="1"/>
</dbReference>
<organism evidence="5 7">
    <name type="scientific">Didymodactylos carnosus</name>
    <dbReference type="NCBI Taxonomy" id="1234261"/>
    <lineage>
        <taxon>Eukaryota</taxon>
        <taxon>Metazoa</taxon>
        <taxon>Spiralia</taxon>
        <taxon>Gnathifera</taxon>
        <taxon>Rotifera</taxon>
        <taxon>Eurotatoria</taxon>
        <taxon>Bdelloidea</taxon>
        <taxon>Philodinida</taxon>
        <taxon>Philodinidae</taxon>
        <taxon>Didymodactylos</taxon>
    </lineage>
</organism>
<evidence type="ECO:0000313" key="7">
    <source>
        <dbReference type="Proteomes" id="UP000663829"/>
    </source>
</evidence>
<dbReference type="PROSITE" id="PS50061">
    <property type="entry name" value="ETS_DOMAIN_3"/>
    <property type="match status" value="1"/>
</dbReference>
<name>A0A814NUV7_9BILA</name>
<sequence>MVTEIKLQKLYDMLCDDKPQQVESVSKSSSSSSDSENSIIEIFANDHTCLIVRMCTFIIHISEWLVENSETKKTRRPYLHEFLRLLLDKPQYKDYAAYVIPEQGIFKIYLPHAVAKLWKYVKGRNTKHGMTYDKLARALRYYYKLNIVNPAPGTYTFRFGIKSGFGTEWTPKICSK</sequence>
<evidence type="ECO:0000313" key="6">
    <source>
        <dbReference type="EMBL" id="CAF3863310.1"/>
    </source>
</evidence>
<dbReference type="SUPFAM" id="SSF46785">
    <property type="entry name" value="Winged helix' DNA-binding domain"/>
    <property type="match status" value="1"/>
</dbReference>
<accession>A0A814NUV7</accession>
<dbReference type="EMBL" id="CAJOBC010005424">
    <property type="protein sequence ID" value="CAF3863310.1"/>
    <property type="molecule type" value="Genomic_DNA"/>
</dbReference>
<dbReference type="PROSITE" id="PS00346">
    <property type="entry name" value="ETS_DOMAIN_2"/>
    <property type="match status" value="1"/>
</dbReference>
<gene>
    <name evidence="5" type="ORF">GPM918_LOCUS18615</name>
    <name evidence="6" type="ORF">SRO942_LOCUS18610</name>
</gene>
<protein>
    <recommendedName>
        <fullName evidence="4">ETS domain-containing protein</fullName>
    </recommendedName>
</protein>
<comment type="similarity">
    <text evidence="1 3">Belongs to the ETS family.</text>
</comment>
<keyword evidence="7" id="KW-1185">Reference proteome</keyword>
<evidence type="ECO:0000259" key="4">
    <source>
        <dbReference type="PROSITE" id="PS50061"/>
    </source>
</evidence>